<dbReference type="PANTHER" id="PTHR47331">
    <property type="entry name" value="PHD-TYPE DOMAIN-CONTAINING PROTEIN"/>
    <property type="match status" value="1"/>
</dbReference>
<accession>A0A9C6TA83</accession>
<dbReference type="InterPro" id="IPR012337">
    <property type="entry name" value="RNaseH-like_sf"/>
</dbReference>
<feature type="domain" description="Integrase zinc-binding" evidence="1">
    <location>
        <begin position="66"/>
        <end position="119"/>
    </location>
</feature>
<evidence type="ECO:0000313" key="2">
    <source>
        <dbReference type="Proteomes" id="UP000515160"/>
    </source>
</evidence>
<dbReference type="RefSeq" id="XP_051864141.1">
    <property type="nucleotide sequence ID" value="XM_052008181.1"/>
</dbReference>
<gene>
    <name evidence="3" type="primary">LOC127566219</name>
</gene>
<dbReference type="OrthoDB" id="5984724at2759"/>
<dbReference type="GeneID" id="127566219"/>
<dbReference type="GO" id="GO:0003676">
    <property type="term" value="F:nucleic acid binding"/>
    <property type="evidence" value="ECO:0007669"/>
    <property type="project" value="InterPro"/>
</dbReference>
<sequence length="267" mass="29922">MAQRQTFSQKYHCLQSKQQVSSSSSIRNLNLFLDGKGILRACGRLRASHSLRYDESHPIILSYSSSFARLLVRFTHSISLHGGNQVVMRLIRSRFWISKLKVLVKSTINSCKVCVIYKKRLQTQLMGDLPKERASYSRPFTHTGVDFAGPFEHEGDPLGGDIGSHDGEMAAFCRFIAQRGCPHQMHSDNGKTFVGADKVISTDFLEATRECIIAQHGHKSLSWHFNPPGAPHMGGLWEAGVKSFKALFYKATSTTRYTFEGLRSKPA</sequence>
<dbReference type="InterPro" id="IPR036397">
    <property type="entry name" value="RNaseH_sf"/>
</dbReference>
<name>A0A9C6TA83_DROAB</name>
<organism evidence="2 3">
    <name type="scientific">Drosophila albomicans</name>
    <name type="common">Fruit fly</name>
    <dbReference type="NCBI Taxonomy" id="7291"/>
    <lineage>
        <taxon>Eukaryota</taxon>
        <taxon>Metazoa</taxon>
        <taxon>Ecdysozoa</taxon>
        <taxon>Arthropoda</taxon>
        <taxon>Hexapoda</taxon>
        <taxon>Insecta</taxon>
        <taxon>Pterygota</taxon>
        <taxon>Neoptera</taxon>
        <taxon>Endopterygota</taxon>
        <taxon>Diptera</taxon>
        <taxon>Brachycera</taxon>
        <taxon>Muscomorpha</taxon>
        <taxon>Ephydroidea</taxon>
        <taxon>Drosophilidae</taxon>
        <taxon>Drosophila</taxon>
    </lineage>
</organism>
<protein>
    <submittedName>
        <fullName evidence="3">Uncharacterized protein LOC127566219</fullName>
    </submittedName>
</protein>
<evidence type="ECO:0000259" key="1">
    <source>
        <dbReference type="Pfam" id="PF17921"/>
    </source>
</evidence>
<dbReference type="SUPFAM" id="SSF53098">
    <property type="entry name" value="Ribonuclease H-like"/>
    <property type="match status" value="1"/>
</dbReference>
<dbReference type="Gene3D" id="3.30.420.10">
    <property type="entry name" value="Ribonuclease H-like superfamily/Ribonuclease H"/>
    <property type="match status" value="1"/>
</dbReference>
<dbReference type="AlphaFoldDB" id="A0A9C6TA83"/>
<dbReference type="Pfam" id="PF17921">
    <property type="entry name" value="Integrase_H2C2"/>
    <property type="match status" value="1"/>
</dbReference>
<reference evidence="3" key="1">
    <citation type="submission" date="2025-08" db="UniProtKB">
        <authorList>
            <consortium name="RefSeq"/>
        </authorList>
    </citation>
    <scope>IDENTIFICATION</scope>
    <source>
        <strain evidence="3">15112-1751.03</strain>
        <tissue evidence="3">Whole Adult</tissue>
    </source>
</reference>
<evidence type="ECO:0000313" key="3">
    <source>
        <dbReference type="RefSeq" id="XP_051864141.1"/>
    </source>
</evidence>
<dbReference type="InterPro" id="IPR041588">
    <property type="entry name" value="Integrase_H2C2"/>
</dbReference>
<proteinExistence type="predicted"/>
<keyword evidence="2" id="KW-1185">Reference proteome</keyword>
<dbReference type="Proteomes" id="UP000515160">
    <property type="component" value="Chromosome 2R"/>
</dbReference>